<evidence type="ECO:0000313" key="3">
    <source>
        <dbReference type="EMBL" id="ABC77802.1"/>
    </source>
</evidence>
<evidence type="ECO:0000313" key="4">
    <source>
        <dbReference type="Proteomes" id="UP000001933"/>
    </source>
</evidence>
<accession>Q2LUP5</accession>
<dbReference type="AlphaFoldDB" id="Q2LUP5"/>
<dbReference type="HOGENOM" id="CLU_2588432_0_0_7"/>
<keyword evidence="4" id="KW-1185">Reference proteome</keyword>
<name>Q2LUP5_SYNAS</name>
<reference evidence="3 4" key="1">
    <citation type="journal article" date="2007" name="Proc. Natl. Acad. Sci. U.S.A.">
        <title>The genome of Syntrophus aciditrophicus: life at the thermodynamic limit of microbial growth.</title>
        <authorList>
            <person name="McInerney M.J."/>
            <person name="Rohlin L."/>
            <person name="Mouttaki H."/>
            <person name="Kim U."/>
            <person name="Krupp R.S."/>
            <person name="Rios-Hernandez L."/>
            <person name="Sieber J."/>
            <person name="Struchtemeyer C.G."/>
            <person name="Bhattacharyya A."/>
            <person name="Campbell J.W."/>
            <person name="Gunsalus R.P."/>
        </authorList>
    </citation>
    <scope>NUCLEOTIDE SEQUENCE [LARGE SCALE GENOMIC DNA]</scope>
    <source>
        <strain evidence="3 4">SB</strain>
    </source>
</reference>
<feature type="compositionally biased region" description="Basic and acidic residues" evidence="1">
    <location>
        <begin position="28"/>
        <end position="37"/>
    </location>
</feature>
<evidence type="ECO:0000256" key="1">
    <source>
        <dbReference type="SAM" id="MobiDB-lite"/>
    </source>
</evidence>
<dbReference type="STRING" id="56780.SYN_03640"/>
<dbReference type="Proteomes" id="UP000001933">
    <property type="component" value="Chromosome"/>
</dbReference>
<feature type="signal peptide" evidence="2">
    <location>
        <begin position="1"/>
        <end position="20"/>
    </location>
</feature>
<dbReference type="InParanoid" id="Q2LUP5"/>
<protein>
    <submittedName>
        <fullName evidence="3">Hypothetical exported protein</fullName>
    </submittedName>
</protein>
<keyword evidence="2" id="KW-0732">Signal</keyword>
<feature type="chain" id="PRO_5004212307" evidence="2">
    <location>
        <begin position="21"/>
        <end position="80"/>
    </location>
</feature>
<dbReference type="KEGG" id="sat:SYN_03640"/>
<dbReference type="RefSeq" id="WP_011417823.1">
    <property type="nucleotide sequence ID" value="NC_007759.1"/>
</dbReference>
<feature type="compositionally biased region" description="Pro residues" evidence="1">
    <location>
        <begin position="42"/>
        <end position="80"/>
    </location>
</feature>
<evidence type="ECO:0000256" key="2">
    <source>
        <dbReference type="SAM" id="SignalP"/>
    </source>
</evidence>
<organism evidence="3 4">
    <name type="scientific">Syntrophus aciditrophicus (strain SB)</name>
    <dbReference type="NCBI Taxonomy" id="56780"/>
    <lineage>
        <taxon>Bacteria</taxon>
        <taxon>Pseudomonadati</taxon>
        <taxon>Thermodesulfobacteriota</taxon>
        <taxon>Syntrophia</taxon>
        <taxon>Syntrophales</taxon>
        <taxon>Syntrophaceae</taxon>
        <taxon>Syntrophus</taxon>
    </lineage>
</organism>
<feature type="region of interest" description="Disordered" evidence="1">
    <location>
        <begin position="28"/>
        <end position="80"/>
    </location>
</feature>
<dbReference type="EMBL" id="CP000252">
    <property type="protein sequence ID" value="ABC77802.1"/>
    <property type="molecule type" value="Genomic_DNA"/>
</dbReference>
<proteinExistence type="predicted"/>
<sequence>MKKLLVLVITAVFFAALSFAVVGCKKAEEQKPEEAVKQEAPAPAPVAPAAPAPAPEAAPAPAAPAPAPAPEAAPAPAPAK</sequence>
<gene>
    <name evidence="3" type="ORF">SYN_03640</name>
</gene>
<dbReference type="PROSITE" id="PS51257">
    <property type="entry name" value="PROKAR_LIPOPROTEIN"/>
    <property type="match status" value="1"/>
</dbReference>